<comment type="similarity">
    <text evidence="4">Belongs to the adenylate kinase family.</text>
</comment>
<proteinExistence type="inferred from homology"/>
<dbReference type="GO" id="GO:0019205">
    <property type="term" value="F:nucleobase-containing compound kinase activity"/>
    <property type="evidence" value="ECO:0007669"/>
    <property type="project" value="InterPro"/>
</dbReference>
<evidence type="ECO:0000313" key="8">
    <source>
        <dbReference type="RefSeq" id="XP_046597640.1"/>
    </source>
</evidence>
<dbReference type="PANTHER" id="PTHR23359">
    <property type="entry name" value="NUCLEOTIDE KINASE"/>
    <property type="match status" value="1"/>
</dbReference>
<dbReference type="GO" id="GO:0006139">
    <property type="term" value="P:nucleobase-containing compound metabolic process"/>
    <property type="evidence" value="ECO:0007669"/>
    <property type="project" value="InterPro"/>
</dbReference>
<dbReference type="CTD" id="203"/>
<evidence type="ECO:0000313" key="5">
    <source>
        <dbReference type="Proteomes" id="UP000829291"/>
    </source>
</evidence>
<dbReference type="PRINTS" id="PR00094">
    <property type="entry name" value="ADENYLTKNASE"/>
</dbReference>
<dbReference type="SUPFAM" id="SSF52540">
    <property type="entry name" value="P-loop containing nucleoside triphosphate hydrolases"/>
    <property type="match status" value="1"/>
</dbReference>
<accession>A0A6J0BZ83</accession>
<keyword evidence="3 4" id="KW-0418">Kinase</keyword>
<dbReference type="AlphaFoldDB" id="A0A6J0BZ83"/>
<dbReference type="InterPro" id="IPR027417">
    <property type="entry name" value="P-loop_NTPase"/>
</dbReference>
<dbReference type="RefSeq" id="XP_015519539.1">
    <property type="nucleotide sequence ID" value="XM_015664053.1"/>
</dbReference>
<dbReference type="OrthoDB" id="442176at2759"/>
<dbReference type="PROSITE" id="PS00113">
    <property type="entry name" value="ADENYLATE_KINASE"/>
    <property type="match status" value="1"/>
</dbReference>
<gene>
    <name evidence="6 7 8" type="primary">LOC107224120</name>
</gene>
<dbReference type="GeneID" id="107224120"/>
<keyword evidence="5" id="KW-1185">Reference proteome</keyword>
<keyword evidence="1 4" id="KW-0808">Transferase</keyword>
<evidence type="ECO:0000256" key="1">
    <source>
        <dbReference type="ARBA" id="ARBA00022679"/>
    </source>
</evidence>
<evidence type="ECO:0000256" key="2">
    <source>
        <dbReference type="ARBA" id="ARBA00022741"/>
    </source>
</evidence>
<dbReference type="Gene3D" id="3.40.50.300">
    <property type="entry name" value="P-loop containing nucleotide triphosphate hydrolases"/>
    <property type="match status" value="1"/>
</dbReference>
<dbReference type="CDD" id="cd01428">
    <property type="entry name" value="ADK"/>
    <property type="match status" value="1"/>
</dbReference>
<dbReference type="Pfam" id="PF00406">
    <property type="entry name" value="ADK"/>
    <property type="match status" value="1"/>
</dbReference>
<dbReference type="FunCoup" id="A0A6J0BZ83">
    <property type="interactions" value="278"/>
</dbReference>
<evidence type="ECO:0000313" key="7">
    <source>
        <dbReference type="RefSeq" id="XP_046597639.1"/>
    </source>
</evidence>
<dbReference type="InterPro" id="IPR000850">
    <property type="entry name" value="Adenylat/UMP-CMP_kin"/>
</dbReference>
<organism evidence="5 6">
    <name type="scientific">Neodiprion lecontei</name>
    <name type="common">Redheaded pine sawfly</name>
    <dbReference type="NCBI Taxonomy" id="441921"/>
    <lineage>
        <taxon>Eukaryota</taxon>
        <taxon>Metazoa</taxon>
        <taxon>Ecdysozoa</taxon>
        <taxon>Arthropoda</taxon>
        <taxon>Hexapoda</taxon>
        <taxon>Insecta</taxon>
        <taxon>Pterygota</taxon>
        <taxon>Neoptera</taxon>
        <taxon>Endopterygota</taxon>
        <taxon>Hymenoptera</taxon>
        <taxon>Tenthredinoidea</taxon>
        <taxon>Diprionidae</taxon>
        <taxon>Diprioninae</taxon>
        <taxon>Neodiprion</taxon>
    </lineage>
</organism>
<dbReference type="InParanoid" id="A0A6J0BZ83"/>
<evidence type="ECO:0000256" key="4">
    <source>
        <dbReference type="RuleBase" id="RU003330"/>
    </source>
</evidence>
<dbReference type="InterPro" id="IPR033690">
    <property type="entry name" value="Adenylat_kinase_CS"/>
</dbReference>
<evidence type="ECO:0000313" key="6">
    <source>
        <dbReference type="RefSeq" id="XP_015519539.1"/>
    </source>
</evidence>
<dbReference type="GO" id="GO:0005524">
    <property type="term" value="F:ATP binding"/>
    <property type="evidence" value="ECO:0007669"/>
    <property type="project" value="InterPro"/>
</dbReference>
<reference evidence="6" key="1">
    <citation type="submission" date="2025-04" db="UniProtKB">
        <authorList>
            <consortium name="RefSeq"/>
        </authorList>
    </citation>
    <scope>IDENTIFICATION</scope>
    <source>
        <tissue evidence="7 8">Thorax and Abdomen</tissue>
        <tissue evidence="6">Whole body</tissue>
    </source>
</reference>
<dbReference type="RefSeq" id="XP_046597639.1">
    <property type="nucleotide sequence ID" value="XM_046741683.1"/>
</dbReference>
<dbReference type="Proteomes" id="UP000829291">
    <property type="component" value="Chromosome 5"/>
</dbReference>
<dbReference type="KEGG" id="nlo:107224120"/>
<keyword evidence="2" id="KW-0547">Nucleotide-binding</keyword>
<evidence type="ECO:0000256" key="3">
    <source>
        <dbReference type="ARBA" id="ARBA00022777"/>
    </source>
</evidence>
<protein>
    <submittedName>
        <fullName evidence="6 7">Adenylate kinase isoenzyme 1</fullName>
    </submittedName>
</protein>
<dbReference type="RefSeq" id="XP_046597640.1">
    <property type="nucleotide sequence ID" value="XM_046741684.1"/>
</dbReference>
<name>A0A6J0BZ83_NEOLC</name>
<dbReference type="HAMAP" id="MF_00235">
    <property type="entry name" value="Adenylate_kinase_Adk"/>
    <property type="match status" value="1"/>
</dbReference>
<sequence>MTVTLWVVGGPGCGKGTQCEKIVAKYGFLHLSSGDLLRDEVASGSPRGAQLQELMSQGLFVPSDVVLGLIKEKINKGKEDKVPGFLIDGYPRELSQGLEFEKEIGPVDLVLFFDVANETLTKRLLGRAASSGRVDDNEETIKKRIAVFNEKNGPIVEHYKDKVVKINAEGAVEDIFAEASKAIDAVNKV</sequence>